<evidence type="ECO:0000256" key="1">
    <source>
        <dbReference type="SAM" id="MobiDB-lite"/>
    </source>
</evidence>
<proteinExistence type="predicted"/>
<accession>A0A2U3ECS6</accession>
<reference evidence="2 3" key="1">
    <citation type="journal article" date="2016" name="Front. Microbiol.">
        <title>Genome and transcriptome sequences reveal the specific parasitism of the nematophagous Purpureocillium lilacinum 36-1.</title>
        <authorList>
            <person name="Xie J."/>
            <person name="Li S."/>
            <person name="Mo C."/>
            <person name="Xiao X."/>
            <person name="Peng D."/>
            <person name="Wang G."/>
            <person name="Xiao Y."/>
        </authorList>
    </citation>
    <scope>NUCLEOTIDE SEQUENCE [LARGE SCALE GENOMIC DNA]</scope>
    <source>
        <strain evidence="2 3">36-1</strain>
    </source>
</reference>
<gene>
    <name evidence="2" type="ORF">PCL_10929</name>
</gene>
<dbReference type="AlphaFoldDB" id="A0A2U3ECS6"/>
<comment type="caution">
    <text evidence="2">The sequence shown here is derived from an EMBL/GenBank/DDBJ whole genome shotgun (WGS) entry which is preliminary data.</text>
</comment>
<sequence length="145" mass="16176">MPRSVVNEIPYLSSAQRAPLIVHRQQPHVSCTAQTESPPREQTFLANQANPWSVRLRRSQGHGRTLKRPHLVPRHGITVLQACDMAPGNTMAWSASRLRRRPIVSDPGPRGSDLASLQLPRGRVNRRPQADVADFEGTRDQAVLI</sequence>
<name>A0A2U3ECS6_PURLI</name>
<dbReference type="Proteomes" id="UP000245956">
    <property type="component" value="Unassembled WGS sequence"/>
</dbReference>
<organism evidence="2 3">
    <name type="scientific">Purpureocillium lilacinum</name>
    <name type="common">Paecilomyces lilacinus</name>
    <dbReference type="NCBI Taxonomy" id="33203"/>
    <lineage>
        <taxon>Eukaryota</taxon>
        <taxon>Fungi</taxon>
        <taxon>Dikarya</taxon>
        <taxon>Ascomycota</taxon>
        <taxon>Pezizomycotina</taxon>
        <taxon>Sordariomycetes</taxon>
        <taxon>Hypocreomycetidae</taxon>
        <taxon>Hypocreales</taxon>
        <taxon>Ophiocordycipitaceae</taxon>
        <taxon>Purpureocillium</taxon>
    </lineage>
</organism>
<dbReference type="EMBL" id="LCWV01000006">
    <property type="protein sequence ID" value="PWI72306.1"/>
    <property type="molecule type" value="Genomic_DNA"/>
</dbReference>
<protein>
    <submittedName>
        <fullName evidence="2">Uncharacterized protein</fullName>
    </submittedName>
</protein>
<evidence type="ECO:0000313" key="2">
    <source>
        <dbReference type="EMBL" id="PWI72306.1"/>
    </source>
</evidence>
<evidence type="ECO:0000313" key="3">
    <source>
        <dbReference type="Proteomes" id="UP000245956"/>
    </source>
</evidence>
<feature type="region of interest" description="Disordered" evidence="1">
    <location>
        <begin position="102"/>
        <end position="128"/>
    </location>
</feature>